<evidence type="ECO:0000313" key="2">
    <source>
        <dbReference type="Proteomes" id="UP000429811"/>
    </source>
</evidence>
<dbReference type="EMBL" id="WKPO01000026">
    <property type="protein sequence ID" value="MSB50136.1"/>
    <property type="molecule type" value="Genomic_DNA"/>
</dbReference>
<sequence length="574" mass="63374">MSGSMANYTFGDTPSADANKLQWVKIKDGDKTLLICDRVILVSVSWDDLNSQGYITGKTVTIDGAKYKCRVLTGGSDYRNGDTYAGGTPTNNEWDRFITREEVISGLPAPVSSDLDNNQNSTDFNSAHNKFWNWFYVYSWCQEVYADNASFRVYRGYGSARNFNWYSSGNRNVILGFRPVLEVLNTDPLISDSDRNLGDKNTNFTIEYTVDDADSGDVLTATESLDGRTTKSFAPTRKAKNTISINIKEVSLGKHTVKVVVTDGQGGTATRTWTFTRVNSAPVISGADTNLGDKNIGFTYTYTVDDADGDTVTVVEKLNDETIRTLNNAPKGEQLSISITSEKLYTLGLNTVNNLVIEASDGQGGTSYRRLTFKRTNSAPSISGEDKDLGQQTGSFAETYTVTDVEGDNVVVTEFVDDQEIRSYQATLGEEETIELSREKWLTLTNGAHQLRVEAVDGNFATSVRVWNFSKKETVIKFQFAKPEETDARATKILITPTWKIEGSVAKVEACNNAFDAAPTWEDITAQVAINRVFNFTNESKTAEKWGVDVRFTITKNEGYEGEVSISGFGGAYE</sequence>
<organism evidence="1 2">
    <name type="scientific">Flavonifractor plautii</name>
    <name type="common">Fusobacterium plautii</name>
    <dbReference type="NCBI Taxonomy" id="292800"/>
    <lineage>
        <taxon>Bacteria</taxon>
        <taxon>Bacillati</taxon>
        <taxon>Bacillota</taxon>
        <taxon>Clostridia</taxon>
        <taxon>Eubacteriales</taxon>
        <taxon>Oscillospiraceae</taxon>
        <taxon>Flavonifractor</taxon>
    </lineage>
</organism>
<reference evidence="1 2" key="1">
    <citation type="journal article" date="2019" name="Nat. Med.">
        <title>A library of human gut bacterial isolates paired with longitudinal multiomics data enables mechanistic microbiome research.</title>
        <authorList>
            <person name="Poyet M."/>
            <person name="Groussin M."/>
            <person name="Gibbons S.M."/>
            <person name="Avila-Pacheco J."/>
            <person name="Jiang X."/>
            <person name="Kearney S.M."/>
            <person name="Perrotta A.R."/>
            <person name="Berdy B."/>
            <person name="Zhao S."/>
            <person name="Lieberman T.D."/>
            <person name="Swanson P.K."/>
            <person name="Smith M."/>
            <person name="Roesemann S."/>
            <person name="Alexander J.E."/>
            <person name="Rich S.A."/>
            <person name="Livny J."/>
            <person name="Vlamakis H."/>
            <person name="Clish C."/>
            <person name="Bullock K."/>
            <person name="Deik A."/>
            <person name="Scott J."/>
            <person name="Pierce K.A."/>
            <person name="Xavier R.J."/>
            <person name="Alm E.J."/>
        </authorList>
    </citation>
    <scope>NUCLEOTIDE SEQUENCE [LARGE SCALE GENOMIC DNA]</scope>
    <source>
        <strain evidence="1 2">BIOML-A5</strain>
    </source>
</reference>
<gene>
    <name evidence="1" type="ORF">GKE90_15750</name>
</gene>
<proteinExistence type="predicted"/>
<comment type="caution">
    <text evidence="1">The sequence shown here is derived from an EMBL/GenBank/DDBJ whole genome shotgun (WGS) entry which is preliminary data.</text>
</comment>
<evidence type="ECO:0000313" key="1">
    <source>
        <dbReference type="EMBL" id="MSB50136.1"/>
    </source>
</evidence>
<name>A0A6I2RKC7_FLAPL</name>
<dbReference type="Proteomes" id="UP000429811">
    <property type="component" value="Unassembled WGS sequence"/>
</dbReference>
<dbReference type="AlphaFoldDB" id="A0A6I2RKC7"/>
<protein>
    <submittedName>
        <fullName evidence="1">Uncharacterized protein</fullName>
    </submittedName>
</protein>
<accession>A0A6I2RKC7</accession>